<organism evidence="1 2">
    <name type="scientific">Hamadaea flava</name>
    <dbReference type="NCBI Taxonomy" id="1742688"/>
    <lineage>
        <taxon>Bacteria</taxon>
        <taxon>Bacillati</taxon>
        <taxon>Actinomycetota</taxon>
        <taxon>Actinomycetes</taxon>
        <taxon>Micromonosporales</taxon>
        <taxon>Micromonosporaceae</taxon>
        <taxon>Hamadaea</taxon>
    </lineage>
</organism>
<sequence length="308" mass="33872">MNTDPTTNMVVFEIPGYPEPFISSGPTQADDCVQQAWFAVPVERRAAAEVSRIYSEWQPSAVDEEFIGRTFPRAAVTYSFDRPGPGGWEAAYADVRQTMEQAERQHAAAQAVDNMEHVAENGQLLPVLWSWSSPTIDLLQHLPHRDVVPGRLHVTVAAVALTPQGRIGMNHLTHAKLGTQPFEEVLATAYGALVAGLRVDVGEDRDRPERGLFLTLRREGSFASSALALPDFHEQMSRSLGGDQLLVALPDPDTLLVTRQDSGWVDFLQHAVLDSPYAAGEIVPSLLALEPDGIRLLIERHERIPTTS</sequence>
<comment type="caution">
    <text evidence="1">The sequence shown here is derived from an EMBL/GenBank/DDBJ whole genome shotgun (WGS) entry which is preliminary data.</text>
</comment>
<evidence type="ECO:0000313" key="2">
    <source>
        <dbReference type="Proteomes" id="UP001595816"/>
    </source>
</evidence>
<proteinExistence type="predicted"/>
<dbReference type="EMBL" id="JBHSAY010000023">
    <property type="protein sequence ID" value="MFC4135612.1"/>
    <property type="molecule type" value="Genomic_DNA"/>
</dbReference>
<evidence type="ECO:0000313" key="1">
    <source>
        <dbReference type="EMBL" id="MFC4135612.1"/>
    </source>
</evidence>
<name>A0ABV8LYX8_9ACTN</name>
<accession>A0ABV8LYX8</accession>
<protein>
    <submittedName>
        <fullName evidence="1">Uncharacterized protein</fullName>
    </submittedName>
</protein>
<dbReference type="Proteomes" id="UP001595816">
    <property type="component" value="Unassembled WGS sequence"/>
</dbReference>
<gene>
    <name evidence="1" type="ORF">ACFOZ4_33780</name>
</gene>
<keyword evidence="2" id="KW-1185">Reference proteome</keyword>
<dbReference type="RefSeq" id="WP_253750105.1">
    <property type="nucleotide sequence ID" value="NZ_JAMZDZ010000001.1"/>
</dbReference>
<reference evidence="2" key="1">
    <citation type="journal article" date="2019" name="Int. J. Syst. Evol. Microbiol.">
        <title>The Global Catalogue of Microorganisms (GCM) 10K type strain sequencing project: providing services to taxonomists for standard genome sequencing and annotation.</title>
        <authorList>
            <consortium name="The Broad Institute Genomics Platform"/>
            <consortium name="The Broad Institute Genome Sequencing Center for Infectious Disease"/>
            <person name="Wu L."/>
            <person name="Ma J."/>
        </authorList>
    </citation>
    <scope>NUCLEOTIDE SEQUENCE [LARGE SCALE GENOMIC DNA]</scope>
    <source>
        <strain evidence="2">CGMCC 4.7289</strain>
    </source>
</reference>